<comment type="similarity">
    <text evidence="4">Belongs to the RTC4 family.</text>
</comment>
<evidence type="ECO:0000256" key="6">
    <source>
        <dbReference type="ARBA" id="ARBA00022490"/>
    </source>
</evidence>
<feature type="compositionally biased region" description="Basic and acidic residues" evidence="8">
    <location>
        <begin position="478"/>
        <end position="496"/>
    </location>
</feature>
<dbReference type="EMBL" id="JAAAUY010000404">
    <property type="protein sequence ID" value="KAF9330343.1"/>
    <property type="molecule type" value="Genomic_DNA"/>
</dbReference>
<feature type="compositionally biased region" description="Polar residues" evidence="8">
    <location>
        <begin position="377"/>
        <end position="401"/>
    </location>
</feature>
<dbReference type="PANTHER" id="PTHR41391">
    <property type="entry name" value="RESTRICTION OF TELOMERE CAPPING PROTEIN 4"/>
    <property type="match status" value="1"/>
</dbReference>
<evidence type="ECO:0000256" key="2">
    <source>
        <dbReference type="ARBA" id="ARBA00004123"/>
    </source>
</evidence>
<evidence type="ECO:0000256" key="3">
    <source>
        <dbReference type="ARBA" id="ARBA00004496"/>
    </source>
</evidence>
<feature type="compositionally biased region" description="Polar residues" evidence="8">
    <location>
        <begin position="456"/>
        <end position="472"/>
    </location>
</feature>
<dbReference type="PANTHER" id="PTHR41391:SF1">
    <property type="entry name" value="RESTRICTION OF TELOMERE CAPPING PROTEIN 4"/>
    <property type="match status" value="1"/>
</dbReference>
<sequence length="841" mass="94353">MYLKTGMDVGREEPRTLKNKKRLDGFPGKNVDQYLSKHPSKPTQVGNRGTPRPYLTTMNTFPVGNKNQTSPHRQRDSCNGNRHNENRDFINYNNKNDLGSPESKKGGSFACPTSSLKSPLKSPKSPKTIATAIALPSRTITEVGDDEYSSQRNSTKTQPLSNRLPSSVLSPSKASPKKAQNRYVESAQSIPTIPKSLEEYEDLTHQEKVRLGPVEQVMRKIREQECGSQDSEKETPPIRKDIWTPDKPRRTQDKLGRSEEKPSRQNINTDTQTRLKEQMVKSQIFREKEFESDSDLDDEVLLSTPDFKPKKISKDMTRQFRAIATKTKQPVDEIESFSSDEDLPPARPPSPRGGSTSTSFKNISVEATSRLFDGGVSNRTSSSPITSPPFMTSPASMNPTQPKKELKKPKIFNRTTVAKQMRPNKRQFPPIATGESGVNKKVIPARPIPSDLAPRISSSRWPSALSISSISDTDSENEVDKTKDSKQRGSRDEKGDSSVAKRKRSMSSVEDKGPIVSRDQSRRNERSHSLEKGPRNESIKTKVKRMDELPEIVFLSDEEEEAVPDADAGSVCPYCGDALPNPMPRRLAKALAKILLAEQTLRRKKQNEHSQKAAIVNVKPQDPPRPPRPRPLKKKAVVEEPETPVPRADAAVWDDTDSEPETGKLSLVDQFEFCRIHMAEMTIVPEGLRKNYPVSINFDGLDARVDQMKGELQDIIEGTVKSRYLERVKKTYKSLGTMGARQPAVMLATVQDTQPGYYGSKGAERLLEILVRMFIEPNILTYKLAHPQRPSEYIQQVLIPEAGLRLIAEDQRKIGRHDISLEDARIIMAESVEFGAYMHEA</sequence>
<feature type="compositionally biased region" description="Basic and acidic residues" evidence="8">
    <location>
        <begin position="509"/>
        <end position="545"/>
    </location>
</feature>
<feature type="compositionally biased region" description="Acidic residues" evidence="8">
    <location>
        <begin position="332"/>
        <end position="343"/>
    </location>
</feature>
<dbReference type="InterPro" id="IPR028094">
    <property type="entry name" value="RTC4_C"/>
</dbReference>
<dbReference type="Proteomes" id="UP000696485">
    <property type="component" value="Unassembled WGS sequence"/>
</dbReference>
<organism evidence="10 11">
    <name type="scientific">Podila minutissima</name>
    <dbReference type="NCBI Taxonomy" id="64525"/>
    <lineage>
        <taxon>Eukaryota</taxon>
        <taxon>Fungi</taxon>
        <taxon>Fungi incertae sedis</taxon>
        <taxon>Mucoromycota</taxon>
        <taxon>Mortierellomycotina</taxon>
        <taxon>Mortierellomycetes</taxon>
        <taxon>Mortierellales</taxon>
        <taxon>Mortierellaceae</taxon>
        <taxon>Podila</taxon>
    </lineage>
</organism>
<dbReference type="GO" id="GO:0005737">
    <property type="term" value="C:cytoplasm"/>
    <property type="evidence" value="ECO:0007669"/>
    <property type="project" value="UniProtKB-SubCell"/>
</dbReference>
<proteinExistence type="inferred from homology"/>
<feature type="domain" description="Restriction of telomere capping protein 4 C-terminal" evidence="9">
    <location>
        <begin position="715"/>
        <end position="841"/>
    </location>
</feature>
<dbReference type="Pfam" id="PF14474">
    <property type="entry name" value="RTC4"/>
    <property type="match status" value="1"/>
</dbReference>
<evidence type="ECO:0000256" key="4">
    <source>
        <dbReference type="ARBA" id="ARBA00009461"/>
    </source>
</evidence>
<feature type="region of interest" description="Disordered" evidence="8">
    <location>
        <begin position="1"/>
        <end position="187"/>
    </location>
</feature>
<comment type="function">
    <text evidence="1">May be involved in a process influencing telomere capping.</text>
</comment>
<evidence type="ECO:0000256" key="5">
    <source>
        <dbReference type="ARBA" id="ARBA00015162"/>
    </source>
</evidence>
<feature type="compositionally biased region" description="Polar residues" evidence="8">
    <location>
        <begin position="150"/>
        <end position="173"/>
    </location>
</feature>
<keyword evidence="6" id="KW-0963">Cytoplasm</keyword>
<feature type="compositionally biased region" description="Basic and acidic residues" evidence="8">
    <location>
        <begin position="220"/>
        <end position="263"/>
    </location>
</feature>
<keyword evidence="7" id="KW-0539">Nucleus</keyword>
<feature type="region of interest" description="Disordered" evidence="8">
    <location>
        <begin position="321"/>
        <end position="545"/>
    </location>
</feature>
<evidence type="ECO:0000256" key="8">
    <source>
        <dbReference type="SAM" id="MobiDB-lite"/>
    </source>
</evidence>
<evidence type="ECO:0000259" key="9">
    <source>
        <dbReference type="SMART" id="SM01312"/>
    </source>
</evidence>
<feature type="compositionally biased region" description="Polar residues" evidence="8">
    <location>
        <begin position="56"/>
        <end position="81"/>
    </location>
</feature>
<protein>
    <recommendedName>
        <fullName evidence="5">Restriction of telomere capping protein 4</fullName>
    </recommendedName>
</protein>
<comment type="subcellular location">
    <subcellularLocation>
        <location evidence="3">Cytoplasm</location>
    </subcellularLocation>
    <subcellularLocation>
        <location evidence="2">Nucleus</location>
    </subcellularLocation>
</comment>
<dbReference type="SMART" id="SM01312">
    <property type="entry name" value="RTC4"/>
    <property type="match status" value="1"/>
</dbReference>
<gene>
    <name evidence="10" type="ORF">BG006_006712</name>
</gene>
<evidence type="ECO:0000313" key="11">
    <source>
        <dbReference type="Proteomes" id="UP000696485"/>
    </source>
</evidence>
<dbReference type="AlphaFoldDB" id="A0A9P5SI71"/>
<feature type="compositionally biased region" description="Low complexity" evidence="8">
    <location>
        <begin position="112"/>
        <end position="128"/>
    </location>
</feature>
<accession>A0A9P5SI71</accession>
<dbReference type="InterPro" id="IPR039024">
    <property type="entry name" value="RTC4"/>
</dbReference>
<evidence type="ECO:0000313" key="10">
    <source>
        <dbReference type="EMBL" id="KAF9330343.1"/>
    </source>
</evidence>
<feature type="region of interest" description="Disordered" evidence="8">
    <location>
        <begin position="602"/>
        <end position="646"/>
    </location>
</feature>
<evidence type="ECO:0000256" key="7">
    <source>
        <dbReference type="ARBA" id="ARBA00023242"/>
    </source>
</evidence>
<dbReference type="GO" id="GO:0005634">
    <property type="term" value="C:nucleus"/>
    <property type="evidence" value="ECO:0007669"/>
    <property type="project" value="UniProtKB-SubCell"/>
</dbReference>
<feature type="region of interest" description="Disordered" evidence="8">
    <location>
        <begin position="220"/>
        <end position="280"/>
    </location>
</feature>
<reference evidence="10" key="1">
    <citation type="journal article" date="2020" name="Fungal Divers.">
        <title>Resolving the Mortierellaceae phylogeny through synthesis of multi-gene phylogenetics and phylogenomics.</title>
        <authorList>
            <person name="Vandepol N."/>
            <person name="Liber J."/>
            <person name="Desiro A."/>
            <person name="Na H."/>
            <person name="Kennedy M."/>
            <person name="Barry K."/>
            <person name="Grigoriev I.V."/>
            <person name="Miller A.N."/>
            <person name="O'Donnell K."/>
            <person name="Stajich J.E."/>
            <person name="Bonito G."/>
        </authorList>
    </citation>
    <scope>NUCLEOTIDE SEQUENCE</scope>
    <source>
        <strain evidence="10">NVP1</strain>
    </source>
</reference>
<keyword evidence="11" id="KW-1185">Reference proteome</keyword>
<name>A0A9P5SI71_9FUNG</name>
<comment type="caution">
    <text evidence="10">The sequence shown here is derived from an EMBL/GenBank/DDBJ whole genome shotgun (WGS) entry which is preliminary data.</text>
</comment>
<evidence type="ECO:0000256" key="1">
    <source>
        <dbReference type="ARBA" id="ARBA00002738"/>
    </source>
</evidence>